<comment type="caution">
    <text evidence="1">The sequence shown here is derived from an EMBL/GenBank/DDBJ whole genome shotgun (WGS) entry which is preliminary data.</text>
</comment>
<proteinExistence type="predicted"/>
<accession>A0A533QK61</accession>
<dbReference type="EMBL" id="SULG01000070">
    <property type="protein sequence ID" value="TLD40950.1"/>
    <property type="molecule type" value="Genomic_DNA"/>
</dbReference>
<protein>
    <submittedName>
        <fullName evidence="1">Uncharacterized protein</fullName>
    </submittedName>
</protein>
<evidence type="ECO:0000313" key="2">
    <source>
        <dbReference type="Proteomes" id="UP000319783"/>
    </source>
</evidence>
<name>A0A533QK61_9BACT</name>
<dbReference type="AlphaFoldDB" id="A0A533QK61"/>
<sequence>MFRNIGTEDNCLKCIFFSKKDFKQDVVKIVLCNKRGKASLQTSLSYP</sequence>
<reference evidence="1 2" key="1">
    <citation type="submission" date="2019-04" db="EMBL/GenBank/DDBJ databases">
        <title>Genome of a novel bacterium Candidatus Jettenia ecosi reconstructed from metagenome of an anammox bioreactor.</title>
        <authorList>
            <person name="Mardanov A.V."/>
            <person name="Beletsky A.V."/>
            <person name="Ravin N.V."/>
            <person name="Botchkova E.A."/>
            <person name="Litti Y.V."/>
            <person name="Nozhevnikova A.N."/>
        </authorList>
    </citation>
    <scope>NUCLEOTIDE SEQUENCE [LARGE SCALE GENOMIC DNA]</scope>
    <source>
        <strain evidence="1">J2</strain>
    </source>
</reference>
<dbReference type="Proteomes" id="UP000319783">
    <property type="component" value="Unassembled WGS sequence"/>
</dbReference>
<gene>
    <name evidence="1" type="ORF">JETT_2785</name>
</gene>
<evidence type="ECO:0000313" key="1">
    <source>
        <dbReference type="EMBL" id="TLD40950.1"/>
    </source>
</evidence>
<organism evidence="1 2">
    <name type="scientific">Candidatus Jettenia ecosi</name>
    <dbReference type="NCBI Taxonomy" id="2494326"/>
    <lineage>
        <taxon>Bacteria</taxon>
        <taxon>Pseudomonadati</taxon>
        <taxon>Planctomycetota</taxon>
        <taxon>Candidatus Brocadiia</taxon>
        <taxon>Candidatus Brocadiales</taxon>
        <taxon>Candidatus Brocadiaceae</taxon>
        <taxon>Candidatus Jettenia</taxon>
    </lineage>
</organism>